<keyword evidence="7" id="KW-0378">Hydrolase</keyword>
<keyword evidence="8" id="KW-1185">Reference proteome</keyword>
<organism evidence="7 8">
    <name type="scientific">Aspergillus coremiiformis</name>
    <dbReference type="NCBI Taxonomy" id="138285"/>
    <lineage>
        <taxon>Eukaryota</taxon>
        <taxon>Fungi</taxon>
        <taxon>Dikarya</taxon>
        <taxon>Ascomycota</taxon>
        <taxon>Pezizomycotina</taxon>
        <taxon>Eurotiomycetes</taxon>
        <taxon>Eurotiomycetidae</taxon>
        <taxon>Eurotiales</taxon>
        <taxon>Aspergillaceae</taxon>
        <taxon>Aspergillus</taxon>
        <taxon>Aspergillus subgen. Circumdati</taxon>
    </lineage>
</organism>
<evidence type="ECO:0000256" key="3">
    <source>
        <dbReference type="ARBA" id="ARBA00023242"/>
    </source>
</evidence>
<proteinExistence type="predicted"/>
<keyword evidence="2" id="KW-0227">DNA damage</keyword>
<dbReference type="GO" id="GO:0006281">
    <property type="term" value="P:DNA repair"/>
    <property type="evidence" value="ECO:0007669"/>
    <property type="project" value="InterPro"/>
</dbReference>
<keyword evidence="4" id="KW-0175">Coiled coil</keyword>
<dbReference type="InterPro" id="IPR013882">
    <property type="entry name" value="Ctp1_C"/>
</dbReference>
<dbReference type="GO" id="GO:0005634">
    <property type="term" value="C:nucleus"/>
    <property type="evidence" value="ECO:0007669"/>
    <property type="project" value="UniProtKB-SubCell"/>
</dbReference>
<gene>
    <name evidence="7" type="ORF">BDV28DRAFT_144260</name>
</gene>
<evidence type="ECO:0000259" key="6">
    <source>
        <dbReference type="Pfam" id="PF08573"/>
    </source>
</evidence>
<feature type="coiled-coil region" evidence="4">
    <location>
        <begin position="79"/>
        <end position="106"/>
    </location>
</feature>
<feature type="region of interest" description="Disordered" evidence="5">
    <location>
        <begin position="515"/>
        <end position="589"/>
    </location>
</feature>
<dbReference type="EMBL" id="ML739712">
    <property type="protein sequence ID" value="KAE8348148.1"/>
    <property type="molecule type" value="Genomic_DNA"/>
</dbReference>
<keyword evidence="7" id="KW-0255">Endonuclease</keyword>
<evidence type="ECO:0000256" key="1">
    <source>
        <dbReference type="ARBA" id="ARBA00004123"/>
    </source>
</evidence>
<name>A0A5N6YSP2_9EURO</name>
<accession>A0A5N6YSP2</accession>
<evidence type="ECO:0000313" key="7">
    <source>
        <dbReference type="EMBL" id="KAE8348148.1"/>
    </source>
</evidence>
<feature type="domain" description="DNA endonuclease activator Ctp1 C-terminal" evidence="6">
    <location>
        <begin position="616"/>
        <end position="729"/>
    </location>
</feature>
<feature type="compositionally biased region" description="Polar residues" evidence="5">
    <location>
        <begin position="533"/>
        <end position="555"/>
    </location>
</feature>
<feature type="region of interest" description="Disordered" evidence="5">
    <location>
        <begin position="464"/>
        <end position="483"/>
    </location>
</feature>
<comment type="subcellular location">
    <subcellularLocation>
        <location evidence="1">Nucleus</location>
    </subcellularLocation>
</comment>
<feature type="compositionally biased region" description="Polar residues" evidence="5">
    <location>
        <begin position="574"/>
        <end position="586"/>
    </location>
</feature>
<feature type="compositionally biased region" description="Basic and acidic residues" evidence="5">
    <location>
        <begin position="556"/>
        <end position="572"/>
    </location>
</feature>
<dbReference type="OrthoDB" id="2021143at2759"/>
<evidence type="ECO:0000313" key="8">
    <source>
        <dbReference type="Proteomes" id="UP000327118"/>
    </source>
</evidence>
<evidence type="ECO:0000256" key="4">
    <source>
        <dbReference type="SAM" id="Coils"/>
    </source>
</evidence>
<sequence>MLSEYSVSLARLSCFLIFSLQRNISVVLCEPLSLLMDILKCLHASVAQNFEDLFDNAYSDLNAVLTLRDTKFAAVKERLRITENARNEALAEIEKLKVEITHLREDLSQNDTNFEDAEASVSESQLEQTYAPKCALSLCDENNPLGWKYDTKEVKILSEKYVALYRDAQTLVRAHKGLKGQIKRHKRKLEHWRKCLDRDEFTLVLNNVTVTFQRVEKISDETHDQLPTAEAMCATVMSDPVNHTPVAGATDISSLPSWEMDRVCTPANCEENTRLKNCFGQSLQAWSLETSSTKFDPFFENEESGTSMTQRRWTLKRKRGILPESWTSACHSGLNKRESNQPIAVKSENMSSSPLRNFPMNSETIETQDWDEASSIVETPTKEMPINTYGKSETSPPATIHSPSAGASVAQSQQLPDNYTALQPVHGIVRAMQGVGQWPEKKSAIVLRRADNFSLSSVTEDGEQMYPAAHARRTPPNVEASSFPAALNTEDDSSRLQNLLEGPPPPRQLLQLQRCTGSTRDSKKHKQHKYDPNQHSLTGHNTHFLNDSGTISDSSQVRERLTRQQESTDARTSEGVNYNSTETRPQSKPYRDRPLYQLELGHFRINPEHNQGIEYAFGTVVRNRDERKCIKGCVRSECCGERFLAMARLGGLRIDPTVPCQEEDQKVLEEYLGEDKYLLGELKGKDRQDILDKAKAGLIADRFGKHKNNHQRPATPPGFWRTDMPNTQELELDHEEARRLEKDKVKERYREAMRTGGLWKYADE</sequence>
<dbReference type="GO" id="GO:0004519">
    <property type="term" value="F:endonuclease activity"/>
    <property type="evidence" value="ECO:0007669"/>
    <property type="project" value="UniProtKB-KW"/>
</dbReference>
<keyword evidence="7" id="KW-0540">Nuclease</keyword>
<dbReference type="Pfam" id="PF08573">
    <property type="entry name" value="SAE2"/>
    <property type="match status" value="1"/>
</dbReference>
<protein>
    <submittedName>
        <fullName evidence="7">DNA repair protein endonuclease SAE2/CtIP C-terminus-domain-containing protein</fullName>
    </submittedName>
</protein>
<feature type="region of interest" description="Disordered" evidence="5">
    <location>
        <begin position="385"/>
        <end position="410"/>
    </location>
</feature>
<dbReference type="Proteomes" id="UP000327118">
    <property type="component" value="Unassembled WGS sequence"/>
</dbReference>
<evidence type="ECO:0000256" key="5">
    <source>
        <dbReference type="SAM" id="MobiDB-lite"/>
    </source>
</evidence>
<evidence type="ECO:0000256" key="2">
    <source>
        <dbReference type="ARBA" id="ARBA00022763"/>
    </source>
</evidence>
<reference evidence="8" key="1">
    <citation type="submission" date="2019-04" db="EMBL/GenBank/DDBJ databases">
        <title>Friends and foes A comparative genomics studyof 23 Aspergillus species from section Flavi.</title>
        <authorList>
            <consortium name="DOE Joint Genome Institute"/>
            <person name="Kjaerbolling I."/>
            <person name="Vesth T."/>
            <person name="Frisvad J.C."/>
            <person name="Nybo J.L."/>
            <person name="Theobald S."/>
            <person name="Kildgaard S."/>
            <person name="Isbrandt T."/>
            <person name="Kuo A."/>
            <person name="Sato A."/>
            <person name="Lyhne E.K."/>
            <person name="Kogle M.E."/>
            <person name="Wiebenga A."/>
            <person name="Kun R.S."/>
            <person name="Lubbers R.J."/>
            <person name="Makela M.R."/>
            <person name="Barry K."/>
            <person name="Chovatia M."/>
            <person name="Clum A."/>
            <person name="Daum C."/>
            <person name="Haridas S."/>
            <person name="He G."/>
            <person name="LaButti K."/>
            <person name="Lipzen A."/>
            <person name="Mondo S."/>
            <person name="Riley R."/>
            <person name="Salamov A."/>
            <person name="Simmons B.A."/>
            <person name="Magnuson J.K."/>
            <person name="Henrissat B."/>
            <person name="Mortensen U.H."/>
            <person name="Larsen T.O."/>
            <person name="Devries R.P."/>
            <person name="Grigoriev I.V."/>
            <person name="Machida M."/>
            <person name="Baker S.E."/>
            <person name="Andersen M.R."/>
        </authorList>
    </citation>
    <scope>NUCLEOTIDE SEQUENCE [LARGE SCALE GENOMIC DNA]</scope>
    <source>
        <strain evidence="8">CBS 553.77</strain>
    </source>
</reference>
<keyword evidence="3" id="KW-0539">Nucleus</keyword>
<dbReference type="AlphaFoldDB" id="A0A5N6YSP2"/>